<dbReference type="GO" id="GO:0008270">
    <property type="term" value="F:zinc ion binding"/>
    <property type="evidence" value="ECO:0007669"/>
    <property type="project" value="UniProtKB-KW"/>
</dbReference>
<evidence type="ECO:0000256" key="7">
    <source>
        <dbReference type="SAM" id="MobiDB-lite"/>
    </source>
</evidence>
<keyword evidence="2 6" id="KW-0479">Metal-binding</keyword>
<evidence type="ECO:0000256" key="1">
    <source>
        <dbReference type="ARBA" id="ARBA00004123"/>
    </source>
</evidence>
<dbReference type="GO" id="GO:0005634">
    <property type="term" value="C:nucleus"/>
    <property type="evidence" value="ECO:0007669"/>
    <property type="project" value="UniProtKB-SubCell"/>
</dbReference>
<feature type="compositionally biased region" description="Polar residues" evidence="7">
    <location>
        <begin position="266"/>
        <end position="310"/>
    </location>
</feature>
<feature type="region of interest" description="Disordered" evidence="7">
    <location>
        <begin position="253"/>
        <end position="310"/>
    </location>
</feature>
<proteinExistence type="predicted"/>
<gene>
    <name evidence="9" type="ORF">BB561_004308</name>
</gene>
<evidence type="ECO:0000313" key="10">
    <source>
        <dbReference type="Proteomes" id="UP000245383"/>
    </source>
</evidence>
<keyword evidence="10" id="KW-1185">Reference proteome</keyword>
<dbReference type="InterPro" id="IPR051767">
    <property type="entry name" value="Nucleoporin_NUP42"/>
</dbReference>
<dbReference type="PANTHER" id="PTHR46527">
    <property type="entry name" value="NUCLEOPORIN-LIKE PROTEIN 2"/>
    <property type="match status" value="1"/>
</dbReference>
<feature type="compositionally biased region" description="Low complexity" evidence="7">
    <location>
        <begin position="253"/>
        <end position="265"/>
    </location>
</feature>
<evidence type="ECO:0000256" key="2">
    <source>
        <dbReference type="ARBA" id="ARBA00022723"/>
    </source>
</evidence>
<protein>
    <recommendedName>
        <fullName evidence="8">C3H1-type domain-containing protein</fullName>
    </recommendedName>
</protein>
<evidence type="ECO:0000256" key="3">
    <source>
        <dbReference type="ARBA" id="ARBA00022771"/>
    </source>
</evidence>
<evidence type="ECO:0000256" key="6">
    <source>
        <dbReference type="PROSITE-ProRule" id="PRU00723"/>
    </source>
</evidence>
<evidence type="ECO:0000256" key="4">
    <source>
        <dbReference type="ARBA" id="ARBA00022833"/>
    </source>
</evidence>
<comment type="subcellular location">
    <subcellularLocation>
        <location evidence="1">Nucleus</location>
    </subcellularLocation>
</comment>
<keyword evidence="4 6" id="KW-0862">Zinc</keyword>
<reference evidence="9 10" key="1">
    <citation type="journal article" date="2018" name="MBio">
        <title>Comparative Genomics Reveals the Core Gene Toolbox for the Fungus-Insect Symbiosis.</title>
        <authorList>
            <person name="Wang Y."/>
            <person name="Stata M."/>
            <person name="Wang W."/>
            <person name="Stajich J.E."/>
            <person name="White M.M."/>
            <person name="Moncalvo J.M."/>
        </authorList>
    </citation>
    <scope>NUCLEOTIDE SEQUENCE [LARGE SCALE GENOMIC DNA]</scope>
    <source>
        <strain evidence="9 10">SWE-8-4</strain>
    </source>
</reference>
<evidence type="ECO:0000259" key="8">
    <source>
        <dbReference type="PROSITE" id="PS50103"/>
    </source>
</evidence>
<dbReference type="STRING" id="133385.A0A2T9YGY6"/>
<name>A0A2T9YGY6_9FUNG</name>
<evidence type="ECO:0000313" key="9">
    <source>
        <dbReference type="EMBL" id="PVU91618.1"/>
    </source>
</evidence>
<dbReference type="AlphaFoldDB" id="A0A2T9YGY6"/>
<dbReference type="PANTHER" id="PTHR46527:SF1">
    <property type="entry name" value="NUCLEOPORIN NUP42"/>
    <property type="match status" value="1"/>
</dbReference>
<keyword evidence="3 6" id="KW-0863">Zinc-finger</keyword>
<keyword evidence="5" id="KW-0539">Nucleus</keyword>
<dbReference type="PROSITE" id="PS50103">
    <property type="entry name" value="ZF_C3H1"/>
    <property type="match status" value="1"/>
</dbReference>
<dbReference type="Proteomes" id="UP000245383">
    <property type="component" value="Unassembled WGS sequence"/>
</dbReference>
<sequence>MTICKFYQQGRCKFGSNCMNQHIDSTTSFGKSNFSFNSITSPFKTSNFQKANPVESGRTYKESDIVSDLENFPQWRFTSYGIDGKRPCLISGTDVSYEELRLEYYRSVLTNNQTSYNFYVQNCEKKIDHELANILANPKAALKSLLNSEYKPSSHSNSTLNSSFNASNPSQPTFGNTASVFGSSNKTLTTFGNTGSAFASSTSTQPTFGNTASVFGSSTSTQPTFGNTDNIWEYCVFGSSTSTQPTFGNTGSTFGSSTSTQPTFGNTGSAFGSSNPSQPTFGNAGSAFGSSTSSQPTFGNTGSAFGSSNKTQTTFGNTGSAFGSSNKTQTTFGNTGSAFGSSNTPAAPSFGSSAFSFSNANNNIGLNNSHTSKSNLQNNSSFTTLNQAQPAAISFNRAFTNTGSDTDFYFGSNEAEIKSTICGPDSLSSNLTADHIAVFKSLHFELGKIPEIPPSIDLC</sequence>
<dbReference type="InterPro" id="IPR000571">
    <property type="entry name" value="Znf_CCCH"/>
</dbReference>
<feature type="domain" description="C3H1-type" evidence="8">
    <location>
        <begin position="1"/>
        <end position="25"/>
    </location>
</feature>
<dbReference type="Pfam" id="PF18044">
    <property type="entry name" value="zf-CCCH_4"/>
    <property type="match status" value="1"/>
</dbReference>
<comment type="caution">
    <text evidence="9">The sequence shown here is derived from an EMBL/GenBank/DDBJ whole genome shotgun (WGS) entry which is preliminary data.</text>
</comment>
<feature type="zinc finger region" description="C3H1-type" evidence="6">
    <location>
        <begin position="1"/>
        <end position="25"/>
    </location>
</feature>
<dbReference type="OrthoDB" id="20729at2759"/>
<organism evidence="9 10">
    <name type="scientific">Smittium simulii</name>
    <dbReference type="NCBI Taxonomy" id="133385"/>
    <lineage>
        <taxon>Eukaryota</taxon>
        <taxon>Fungi</taxon>
        <taxon>Fungi incertae sedis</taxon>
        <taxon>Zoopagomycota</taxon>
        <taxon>Kickxellomycotina</taxon>
        <taxon>Harpellomycetes</taxon>
        <taxon>Harpellales</taxon>
        <taxon>Legeriomycetaceae</taxon>
        <taxon>Smittium</taxon>
    </lineage>
</organism>
<dbReference type="EMBL" id="MBFR01000192">
    <property type="protein sequence ID" value="PVU91618.1"/>
    <property type="molecule type" value="Genomic_DNA"/>
</dbReference>
<dbReference type="InterPro" id="IPR041367">
    <property type="entry name" value="Znf-CCCH_4"/>
</dbReference>
<accession>A0A2T9YGY6</accession>
<evidence type="ECO:0000256" key="5">
    <source>
        <dbReference type="ARBA" id="ARBA00023242"/>
    </source>
</evidence>